<evidence type="ECO:0000313" key="3">
    <source>
        <dbReference type="Proteomes" id="UP000011863"/>
    </source>
</evidence>
<dbReference type="RefSeq" id="WP_015440618.1">
    <property type="nucleotide sequence ID" value="NC_020520.1"/>
</dbReference>
<organism evidence="2 3">
    <name type="scientific">Ilumatobacter coccineus (strain NBRC 103263 / KCTC 29153 / YM16-304)</name>
    <dbReference type="NCBI Taxonomy" id="1313172"/>
    <lineage>
        <taxon>Bacteria</taxon>
        <taxon>Bacillati</taxon>
        <taxon>Actinomycetota</taxon>
        <taxon>Acidimicrobiia</taxon>
        <taxon>Acidimicrobiales</taxon>
        <taxon>Ilumatobacteraceae</taxon>
        <taxon>Ilumatobacter</taxon>
    </lineage>
</organism>
<feature type="transmembrane region" description="Helical" evidence="1">
    <location>
        <begin position="21"/>
        <end position="39"/>
    </location>
</feature>
<name>A0A6C7E3Y2_ILUCY</name>
<keyword evidence="3" id="KW-1185">Reference proteome</keyword>
<evidence type="ECO:0000256" key="1">
    <source>
        <dbReference type="SAM" id="Phobius"/>
    </source>
</evidence>
<dbReference type="OrthoDB" id="5193039at2"/>
<feature type="transmembrane region" description="Helical" evidence="1">
    <location>
        <begin position="45"/>
        <end position="67"/>
    </location>
</feature>
<dbReference type="Proteomes" id="UP000011863">
    <property type="component" value="Chromosome"/>
</dbReference>
<keyword evidence="1" id="KW-0812">Transmembrane</keyword>
<proteinExistence type="predicted"/>
<dbReference type="KEGG" id="aym:YM304_10570"/>
<evidence type="ECO:0008006" key="4">
    <source>
        <dbReference type="Google" id="ProtNLM"/>
    </source>
</evidence>
<evidence type="ECO:0000313" key="2">
    <source>
        <dbReference type="EMBL" id="BAN01371.1"/>
    </source>
</evidence>
<protein>
    <recommendedName>
        <fullName evidence="4">ATP synthase protein I</fullName>
    </recommendedName>
</protein>
<reference evidence="2 3" key="1">
    <citation type="journal article" date="2013" name="Int. J. Syst. Evol. Microbiol.">
        <title>Ilumatobacter nonamiense sp. nov. and Ilumatobacter coccineum sp. nov., isolated from seashore sand.</title>
        <authorList>
            <person name="Matsumoto A."/>
            <person name="Kasai H."/>
            <person name="Matsuo Y."/>
            <person name="Shizuri Y."/>
            <person name="Ichikawa N."/>
            <person name="Fujita N."/>
            <person name="Omura S."/>
            <person name="Takahashi Y."/>
        </authorList>
    </citation>
    <scope>NUCLEOTIDE SEQUENCE [LARGE SCALE GENOMIC DNA]</scope>
    <source>
        <strain evidence="3">NBRC 103263 / KCTC 29153 / YM16-304</strain>
    </source>
</reference>
<sequence length="96" mass="10638">MRFLPKVRTDARVNTEDSLGHGMDAVIVLVLFLGAGYGLDRLFDTTPIFMIVLTVLGAIGLFAKFYYSYELRMNQHDAERLAKLQGPASISNDEAA</sequence>
<keyword evidence="1" id="KW-0472">Membrane</keyword>
<gene>
    <name evidence="2" type="ORF">YM304_10570</name>
</gene>
<dbReference type="Pfam" id="PF09527">
    <property type="entry name" value="ATPase_gene1"/>
    <property type="match status" value="1"/>
</dbReference>
<accession>A0A6C7E3Y2</accession>
<dbReference type="InterPro" id="IPR032820">
    <property type="entry name" value="ATPase_put"/>
</dbReference>
<keyword evidence="1" id="KW-1133">Transmembrane helix</keyword>
<dbReference type="AlphaFoldDB" id="A0A6C7E3Y2"/>
<dbReference type="EMBL" id="AP012057">
    <property type="protein sequence ID" value="BAN01371.1"/>
    <property type="molecule type" value="Genomic_DNA"/>
</dbReference>